<feature type="signal peptide" evidence="2">
    <location>
        <begin position="1"/>
        <end position="26"/>
    </location>
</feature>
<gene>
    <name evidence="3" type="ORF">JCGZ_09420</name>
</gene>
<dbReference type="AlphaFoldDB" id="A0A067KGC7"/>
<feature type="compositionally biased region" description="Basic and acidic residues" evidence="1">
    <location>
        <begin position="102"/>
        <end position="115"/>
    </location>
</feature>
<evidence type="ECO:0000256" key="2">
    <source>
        <dbReference type="SAM" id="SignalP"/>
    </source>
</evidence>
<dbReference type="EMBL" id="KK914490">
    <property type="protein sequence ID" value="KDP35261.1"/>
    <property type="molecule type" value="Genomic_DNA"/>
</dbReference>
<dbReference type="PANTHER" id="PTHR35463">
    <property type="entry name" value="TRANSMEMBRANE PROTEIN"/>
    <property type="match status" value="1"/>
</dbReference>
<keyword evidence="2" id="KW-0732">Signal</keyword>
<reference evidence="3 4" key="1">
    <citation type="journal article" date="2014" name="PLoS ONE">
        <title>Global Analysis of Gene Expression Profiles in Physic Nut (Jatropha curcas L.) Seedlings Exposed to Salt Stress.</title>
        <authorList>
            <person name="Zhang L."/>
            <person name="Zhang C."/>
            <person name="Wu P."/>
            <person name="Chen Y."/>
            <person name="Li M."/>
            <person name="Jiang H."/>
            <person name="Wu G."/>
        </authorList>
    </citation>
    <scope>NUCLEOTIDE SEQUENCE [LARGE SCALE GENOMIC DNA]</scope>
    <source>
        <strain evidence="4">cv. GZQX0401</strain>
        <tissue evidence="3">Young leaves</tissue>
    </source>
</reference>
<feature type="chain" id="PRO_5001639558" evidence="2">
    <location>
        <begin position="27"/>
        <end position="157"/>
    </location>
</feature>
<evidence type="ECO:0000256" key="1">
    <source>
        <dbReference type="SAM" id="MobiDB-lite"/>
    </source>
</evidence>
<protein>
    <submittedName>
        <fullName evidence="3">Uncharacterized protein</fullName>
    </submittedName>
</protein>
<name>A0A067KGC7_JATCU</name>
<dbReference type="Proteomes" id="UP000027138">
    <property type="component" value="Unassembled WGS sequence"/>
</dbReference>
<proteinExistence type="predicted"/>
<dbReference type="KEGG" id="jcu:105636628"/>
<dbReference type="PANTHER" id="PTHR35463:SF10">
    <property type="entry name" value="TRANSMEMBRANE PROTEIN"/>
    <property type="match status" value="1"/>
</dbReference>
<organism evidence="3 4">
    <name type="scientific">Jatropha curcas</name>
    <name type="common">Barbados nut</name>
    <dbReference type="NCBI Taxonomy" id="180498"/>
    <lineage>
        <taxon>Eukaryota</taxon>
        <taxon>Viridiplantae</taxon>
        <taxon>Streptophyta</taxon>
        <taxon>Embryophyta</taxon>
        <taxon>Tracheophyta</taxon>
        <taxon>Spermatophyta</taxon>
        <taxon>Magnoliopsida</taxon>
        <taxon>eudicotyledons</taxon>
        <taxon>Gunneridae</taxon>
        <taxon>Pentapetalae</taxon>
        <taxon>rosids</taxon>
        <taxon>fabids</taxon>
        <taxon>Malpighiales</taxon>
        <taxon>Euphorbiaceae</taxon>
        <taxon>Crotonoideae</taxon>
        <taxon>Jatropheae</taxon>
        <taxon>Jatropha</taxon>
    </lineage>
</organism>
<keyword evidence="4" id="KW-1185">Reference proteome</keyword>
<sequence length="157" mass="17426">MEKCGRSITIWFAFLFIVFYLEIVLAGGDGGQNLPPNSQQKPSFAKIVKETLSKLKKSHVNSWDKIKTIVHDVHLKFFPPNLESGAQEAKEKSTEDGQGGGTKEKMKEAAEKSFETIEMTAEESAKSAANVAGEAMHKVGDKLSHDDEEKSRDREEL</sequence>
<accession>A0A067KGC7</accession>
<evidence type="ECO:0000313" key="3">
    <source>
        <dbReference type="EMBL" id="KDP35261.1"/>
    </source>
</evidence>
<feature type="region of interest" description="Disordered" evidence="1">
    <location>
        <begin position="81"/>
        <end position="157"/>
    </location>
</feature>
<dbReference type="OrthoDB" id="690661at2759"/>
<evidence type="ECO:0000313" key="4">
    <source>
        <dbReference type="Proteomes" id="UP000027138"/>
    </source>
</evidence>
<feature type="compositionally biased region" description="Basic and acidic residues" evidence="1">
    <location>
        <begin position="135"/>
        <end position="157"/>
    </location>
</feature>